<organism evidence="2 3">
    <name type="scientific">Crenichthys baileyi</name>
    <name type="common">White River springfish</name>
    <dbReference type="NCBI Taxonomy" id="28760"/>
    <lineage>
        <taxon>Eukaryota</taxon>
        <taxon>Metazoa</taxon>
        <taxon>Chordata</taxon>
        <taxon>Craniata</taxon>
        <taxon>Vertebrata</taxon>
        <taxon>Euteleostomi</taxon>
        <taxon>Actinopterygii</taxon>
        <taxon>Neopterygii</taxon>
        <taxon>Teleostei</taxon>
        <taxon>Neoteleostei</taxon>
        <taxon>Acanthomorphata</taxon>
        <taxon>Ovalentaria</taxon>
        <taxon>Atherinomorphae</taxon>
        <taxon>Cyprinodontiformes</taxon>
        <taxon>Goodeidae</taxon>
        <taxon>Crenichthys</taxon>
    </lineage>
</organism>
<keyword evidence="3" id="KW-1185">Reference proteome</keyword>
<name>A0AAV9S1F4_9TELE</name>
<reference evidence="2 3" key="1">
    <citation type="submission" date="2021-06" db="EMBL/GenBank/DDBJ databases">
        <authorList>
            <person name="Palmer J.M."/>
        </authorList>
    </citation>
    <scope>NUCLEOTIDE SEQUENCE [LARGE SCALE GENOMIC DNA]</scope>
    <source>
        <strain evidence="2 3">MEX-2019</strain>
        <tissue evidence="2">Muscle</tissue>
    </source>
</reference>
<gene>
    <name evidence="2" type="ORF">CRENBAI_006110</name>
</gene>
<dbReference type="EMBL" id="JAHHUM010001009">
    <property type="protein sequence ID" value="KAK5615067.1"/>
    <property type="molecule type" value="Genomic_DNA"/>
</dbReference>
<feature type="region of interest" description="Disordered" evidence="1">
    <location>
        <begin position="94"/>
        <end position="116"/>
    </location>
</feature>
<evidence type="ECO:0000313" key="2">
    <source>
        <dbReference type="EMBL" id="KAK5615067.1"/>
    </source>
</evidence>
<dbReference type="AlphaFoldDB" id="A0AAV9S1F4"/>
<comment type="caution">
    <text evidence="2">The sequence shown here is derived from an EMBL/GenBank/DDBJ whole genome shotgun (WGS) entry which is preliminary data.</text>
</comment>
<proteinExistence type="predicted"/>
<accession>A0AAV9S1F4</accession>
<sequence length="116" mass="12743">MVDSHCSSSMKFPDFSASRTLLSSACKVDPANISSGTRRHTISDISTMFNRRGGENTHTGHLLARSNTVCRLSSSERRRMLRLDGKLHLISLKDAPSDGREADGVMVESESPLRLP</sequence>
<evidence type="ECO:0000256" key="1">
    <source>
        <dbReference type="SAM" id="MobiDB-lite"/>
    </source>
</evidence>
<protein>
    <submittedName>
        <fullName evidence="2">Uncharacterized protein</fullName>
    </submittedName>
</protein>
<evidence type="ECO:0000313" key="3">
    <source>
        <dbReference type="Proteomes" id="UP001311232"/>
    </source>
</evidence>
<dbReference type="Proteomes" id="UP001311232">
    <property type="component" value="Unassembled WGS sequence"/>
</dbReference>